<dbReference type="Pfam" id="PF01522">
    <property type="entry name" value="Polysacc_deac_1"/>
    <property type="match status" value="1"/>
</dbReference>
<dbReference type="CDD" id="cd10917">
    <property type="entry name" value="CE4_NodB_like_6s_7s"/>
    <property type="match status" value="1"/>
</dbReference>
<protein>
    <submittedName>
        <fullName evidence="2">Peptidoglycan/xylan/chitin deacetylase (PgdA/CDA1 family)</fullName>
    </submittedName>
</protein>
<organism evidence="2 3">
    <name type="scientific">Frisingicoccus caecimuris</name>
    <dbReference type="NCBI Taxonomy" id="1796636"/>
    <lineage>
        <taxon>Bacteria</taxon>
        <taxon>Bacillati</taxon>
        <taxon>Bacillota</taxon>
        <taxon>Clostridia</taxon>
        <taxon>Lachnospirales</taxon>
        <taxon>Lachnospiraceae</taxon>
        <taxon>Frisingicoccus</taxon>
    </lineage>
</organism>
<dbReference type="EMBL" id="SLXA01000006">
    <property type="protein sequence ID" value="TCO84634.1"/>
    <property type="molecule type" value="Genomic_DNA"/>
</dbReference>
<dbReference type="GO" id="GO:0005975">
    <property type="term" value="P:carbohydrate metabolic process"/>
    <property type="evidence" value="ECO:0007669"/>
    <property type="project" value="InterPro"/>
</dbReference>
<dbReference type="Proteomes" id="UP000295711">
    <property type="component" value="Unassembled WGS sequence"/>
</dbReference>
<dbReference type="Gene3D" id="3.20.20.370">
    <property type="entry name" value="Glycoside hydrolase/deacetylase"/>
    <property type="match status" value="1"/>
</dbReference>
<evidence type="ECO:0000313" key="3">
    <source>
        <dbReference type="Proteomes" id="UP000295711"/>
    </source>
</evidence>
<dbReference type="InterPro" id="IPR050248">
    <property type="entry name" value="Polysacc_deacetylase_ArnD"/>
</dbReference>
<dbReference type="OrthoDB" id="9806342at2"/>
<name>A0A4R2LM52_9FIRM</name>
<sequence length="235" mass="25981">MKTFLKTGCIVCTLFLLGTLFYEWIYPDIFITASARADEGLIEFLPTDAPVVALTFDTVSESDTTSQILDILETNQVPAAFFITGAWADAHPEDVKQIAKAGHILGSSGENHKNMVQLSDAECEHELAALHQKIKDRTGLDMTFFRPPYGASTPQLIQLAKNCGYTTIGWSCDSMDWKDYDSEAIINAVCRNSQLKSGAIIRMHLGTENTPEALKAIILNLKERGYDFVPLSEVL</sequence>
<evidence type="ECO:0000259" key="1">
    <source>
        <dbReference type="PROSITE" id="PS51677"/>
    </source>
</evidence>
<comment type="caution">
    <text evidence="2">The sequence shown here is derived from an EMBL/GenBank/DDBJ whole genome shotgun (WGS) entry which is preliminary data.</text>
</comment>
<dbReference type="RefSeq" id="WP_132091281.1">
    <property type="nucleotide sequence ID" value="NZ_JANKAQ010000008.1"/>
</dbReference>
<reference evidence="2 3" key="1">
    <citation type="submission" date="2019-03" db="EMBL/GenBank/DDBJ databases">
        <title>Genomic Encyclopedia of Type Strains, Phase IV (KMG-IV): sequencing the most valuable type-strain genomes for metagenomic binning, comparative biology and taxonomic classification.</title>
        <authorList>
            <person name="Goeker M."/>
        </authorList>
    </citation>
    <scope>NUCLEOTIDE SEQUENCE [LARGE SCALE GENOMIC DNA]</scope>
    <source>
        <strain evidence="2 3">DSM 28559</strain>
    </source>
</reference>
<dbReference type="PROSITE" id="PS51677">
    <property type="entry name" value="NODB"/>
    <property type="match status" value="1"/>
</dbReference>
<dbReference type="PANTHER" id="PTHR10587">
    <property type="entry name" value="GLYCOSYL TRANSFERASE-RELATED"/>
    <property type="match status" value="1"/>
</dbReference>
<dbReference type="InterPro" id="IPR011330">
    <property type="entry name" value="Glyco_hydro/deAcase_b/a-brl"/>
</dbReference>
<dbReference type="SUPFAM" id="SSF88713">
    <property type="entry name" value="Glycoside hydrolase/deacetylase"/>
    <property type="match status" value="1"/>
</dbReference>
<keyword evidence="3" id="KW-1185">Reference proteome</keyword>
<feature type="domain" description="NodB homology" evidence="1">
    <location>
        <begin position="50"/>
        <end position="229"/>
    </location>
</feature>
<accession>A0A4R2LM52</accession>
<dbReference type="InterPro" id="IPR002509">
    <property type="entry name" value="NODB_dom"/>
</dbReference>
<proteinExistence type="predicted"/>
<gene>
    <name evidence="2" type="ORF">EV212_10661</name>
</gene>
<evidence type="ECO:0000313" key="2">
    <source>
        <dbReference type="EMBL" id="TCO84634.1"/>
    </source>
</evidence>
<dbReference type="GO" id="GO:0016810">
    <property type="term" value="F:hydrolase activity, acting on carbon-nitrogen (but not peptide) bonds"/>
    <property type="evidence" value="ECO:0007669"/>
    <property type="project" value="InterPro"/>
</dbReference>
<dbReference type="AlphaFoldDB" id="A0A4R2LM52"/>